<keyword evidence="3" id="KW-0813">Transport</keyword>
<dbReference type="Proteomes" id="UP001157938">
    <property type="component" value="Unassembled WGS sequence"/>
</dbReference>
<keyword evidence="7" id="KW-0924">Ammonia transport</keyword>
<evidence type="ECO:0000256" key="1">
    <source>
        <dbReference type="ARBA" id="ARBA00004141"/>
    </source>
</evidence>
<protein>
    <recommendedName>
        <fullName evidence="9">Ammonium transporter AmtB-like domain-containing protein</fullName>
    </recommendedName>
</protein>
<evidence type="ECO:0000259" key="9">
    <source>
        <dbReference type="Pfam" id="PF00909"/>
    </source>
</evidence>
<reference evidence="10 11" key="1">
    <citation type="submission" date="2021-11" db="EMBL/GenBank/DDBJ databases">
        <authorList>
            <person name="Islam A."/>
            <person name="Islam S."/>
            <person name="Flora M.S."/>
            <person name="Rahman M."/>
            <person name="Ziaur R.M."/>
            <person name="Epstein J.H."/>
            <person name="Hassan M."/>
            <person name="Klassen M."/>
            <person name="Woodard K."/>
            <person name="Webb A."/>
            <person name="Webby R.J."/>
            <person name="El Zowalaty M.E."/>
        </authorList>
    </citation>
    <scope>NUCLEOTIDE SEQUENCE [LARGE SCALE GENOMIC DNA]</scope>
    <source>
        <strain evidence="10">Pf1</strain>
    </source>
</reference>
<dbReference type="InterPro" id="IPR001905">
    <property type="entry name" value="Ammonium_transpt"/>
</dbReference>
<dbReference type="PANTHER" id="PTHR43029">
    <property type="entry name" value="AMMONIUM TRANSPORTER MEP2"/>
    <property type="match status" value="1"/>
</dbReference>
<comment type="subcellular location">
    <subcellularLocation>
        <location evidence="1">Membrane</location>
        <topology evidence="1">Multi-pass membrane protein</topology>
    </subcellularLocation>
</comment>
<feature type="transmembrane region" description="Helical" evidence="8">
    <location>
        <begin position="12"/>
        <end position="32"/>
    </location>
</feature>
<dbReference type="PANTHER" id="PTHR43029:SF10">
    <property type="entry name" value="AMMONIUM TRANSPORTER MEP2"/>
    <property type="match status" value="1"/>
</dbReference>
<evidence type="ECO:0000256" key="5">
    <source>
        <dbReference type="ARBA" id="ARBA00022989"/>
    </source>
</evidence>
<comment type="caution">
    <text evidence="10">The sequence shown here is derived from an EMBL/GenBank/DDBJ whole genome shotgun (WGS) entry which is preliminary data.</text>
</comment>
<evidence type="ECO:0000256" key="6">
    <source>
        <dbReference type="ARBA" id="ARBA00023136"/>
    </source>
</evidence>
<accession>A0ABN8BSJ4</accession>
<dbReference type="SUPFAM" id="SSF111352">
    <property type="entry name" value="Ammonium transporter"/>
    <property type="match status" value="1"/>
</dbReference>
<proteinExistence type="inferred from homology"/>
<evidence type="ECO:0000313" key="11">
    <source>
        <dbReference type="Proteomes" id="UP001157938"/>
    </source>
</evidence>
<comment type="similarity">
    <text evidence="2">Belongs to the ammonia transporter channel (TC 1.A.11.2) family.</text>
</comment>
<dbReference type="Gene3D" id="1.10.3430.10">
    <property type="entry name" value="Ammonium transporter AmtB like domains"/>
    <property type="match status" value="1"/>
</dbReference>
<feature type="transmembrane region" description="Helical" evidence="8">
    <location>
        <begin position="52"/>
        <end position="74"/>
    </location>
</feature>
<evidence type="ECO:0000256" key="4">
    <source>
        <dbReference type="ARBA" id="ARBA00022692"/>
    </source>
</evidence>
<dbReference type="EMBL" id="CAKLBC010000104">
    <property type="protein sequence ID" value="CAH0484777.1"/>
    <property type="molecule type" value="Genomic_DNA"/>
</dbReference>
<keyword evidence="4 8" id="KW-0812">Transmembrane</keyword>
<evidence type="ECO:0000256" key="8">
    <source>
        <dbReference type="SAM" id="Phobius"/>
    </source>
</evidence>
<dbReference type="InterPro" id="IPR029020">
    <property type="entry name" value="Ammonium/urea_transptr"/>
</dbReference>
<feature type="domain" description="Ammonium transporter AmtB-like" evidence="9">
    <location>
        <begin position="2"/>
        <end position="74"/>
    </location>
</feature>
<gene>
    <name evidence="10" type="ORF">PFR001_LOCUS517</name>
</gene>
<evidence type="ECO:0000256" key="2">
    <source>
        <dbReference type="ARBA" id="ARBA00005887"/>
    </source>
</evidence>
<keyword evidence="6 8" id="KW-0472">Membrane</keyword>
<keyword evidence="11" id="KW-1185">Reference proteome</keyword>
<dbReference type="Pfam" id="PF00909">
    <property type="entry name" value="Ammonium_transp"/>
    <property type="match status" value="1"/>
</dbReference>
<name>A0ABN8BSJ4_9STRA</name>
<evidence type="ECO:0000256" key="3">
    <source>
        <dbReference type="ARBA" id="ARBA00022448"/>
    </source>
</evidence>
<evidence type="ECO:0000313" key="10">
    <source>
        <dbReference type="EMBL" id="CAH0484777.1"/>
    </source>
</evidence>
<evidence type="ECO:0000256" key="7">
    <source>
        <dbReference type="ARBA" id="ARBA00023177"/>
    </source>
</evidence>
<dbReference type="InterPro" id="IPR024041">
    <property type="entry name" value="NH4_transpt_AmtB-like_dom"/>
</dbReference>
<sequence length="114" mass="12086">MKNHLRYDDTLDSFAIHGCGGFMGGLMTGLFATSDVNPNIEGGAFYGHGMQVVHQLVSQCVAAAYSFVVTIIILGQDHTGPTVKAANPPVGDFAAMMSPRSVQEVAQKELIMNA</sequence>
<organism evidence="10 11">
    <name type="scientific">Peronospora farinosa</name>
    <dbReference type="NCBI Taxonomy" id="134698"/>
    <lineage>
        <taxon>Eukaryota</taxon>
        <taxon>Sar</taxon>
        <taxon>Stramenopiles</taxon>
        <taxon>Oomycota</taxon>
        <taxon>Peronosporomycetes</taxon>
        <taxon>Peronosporales</taxon>
        <taxon>Peronosporaceae</taxon>
        <taxon>Peronospora</taxon>
    </lineage>
</organism>
<keyword evidence="5 8" id="KW-1133">Transmembrane helix</keyword>